<dbReference type="EMBL" id="UYRV01110845">
    <property type="protein sequence ID" value="VDN26307.1"/>
    <property type="molecule type" value="Genomic_DNA"/>
</dbReference>
<evidence type="ECO:0000313" key="2">
    <source>
        <dbReference type="EMBL" id="VDN26307.1"/>
    </source>
</evidence>
<evidence type="ECO:0000256" key="1">
    <source>
        <dbReference type="SAM" id="MobiDB-lite"/>
    </source>
</evidence>
<feature type="region of interest" description="Disordered" evidence="1">
    <location>
        <begin position="24"/>
        <end position="45"/>
    </location>
</feature>
<sequence length="403" mass="44121">MKGNMFLGYARGAVGDVVFSRVNGQQTGRARNRRPNNPRSQGQMRQRSLFSNVVKFHTKGVQRLFKFAFEDKAANESDYNAFMKHNLNSSVRISKQASQSILYPALGNWQMACGSLEPVALSLTSTTNVWRLSTPGSGSSITTWGAFWTAIKQSMGLMEGDIMTIVHITAVGATASNMPSIDVPSGLQGADWNIAQYEVDSTSTVALPDWFNPDNDYTALSFANTSTDTYAQGVAVIFSRKTAQGLKVSTSFLVGNSVTNTIIEACQSESYIERVLASWQTTEDAILEVAEGEDIAQTGILVVNSGDYAVDSVRLVVDGAVWIPTERSDVSVSYIIQSIDYPYYVVFLRKDDTADLTDFVVEGGEIVSLKQFAQNVVVRIHPLTIESQVWLKLGELILFVAPV</sequence>
<dbReference type="Pfam" id="PF19781">
    <property type="entry name" value="DUF6266"/>
    <property type="match status" value="1"/>
</dbReference>
<protein>
    <submittedName>
        <fullName evidence="2">Uncharacterized protein</fullName>
    </submittedName>
</protein>
<evidence type="ECO:0000313" key="3">
    <source>
        <dbReference type="Proteomes" id="UP000271889"/>
    </source>
</evidence>
<gene>
    <name evidence="2" type="ORF">CGOC_LOCUS10355</name>
</gene>
<dbReference type="Proteomes" id="UP000271889">
    <property type="component" value="Unassembled WGS sequence"/>
</dbReference>
<dbReference type="AlphaFoldDB" id="A0A3P7MTL3"/>
<keyword evidence="3" id="KW-1185">Reference proteome</keyword>
<dbReference type="InterPro" id="IPR046233">
    <property type="entry name" value="DUF6266"/>
</dbReference>
<organism evidence="2 3">
    <name type="scientific">Cylicostephanus goldi</name>
    <name type="common">Nematode worm</name>
    <dbReference type="NCBI Taxonomy" id="71465"/>
    <lineage>
        <taxon>Eukaryota</taxon>
        <taxon>Metazoa</taxon>
        <taxon>Ecdysozoa</taxon>
        <taxon>Nematoda</taxon>
        <taxon>Chromadorea</taxon>
        <taxon>Rhabditida</taxon>
        <taxon>Rhabditina</taxon>
        <taxon>Rhabditomorpha</taxon>
        <taxon>Strongyloidea</taxon>
        <taxon>Strongylidae</taxon>
        <taxon>Cylicostephanus</taxon>
    </lineage>
</organism>
<accession>A0A3P7MTL3</accession>
<name>A0A3P7MTL3_CYLGO</name>
<reference evidence="2 3" key="1">
    <citation type="submission" date="2018-11" db="EMBL/GenBank/DDBJ databases">
        <authorList>
            <consortium name="Pathogen Informatics"/>
        </authorList>
    </citation>
    <scope>NUCLEOTIDE SEQUENCE [LARGE SCALE GENOMIC DNA]</scope>
</reference>
<proteinExistence type="predicted"/>